<dbReference type="EMBL" id="DS995901">
    <property type="protein sequence ID" value="EEA24203.1"/>
    <property type="molecule type" value="Genomic_DNA"/>
</dbReference>
<dbReference type="HOGENOM" id="CLU_2307010_0_0_1"/>
<reference evidence="2" key="1">
    <citation type="journal article" date="2015" name="Genome Announc.">
        <title>Genome sequence of the AIDS-associated pathogen Penicillium marneffei (ATCC18224) and its near taxonomic relative Talaromyces stipitatus (ATCC10500).</title>
        <authorList>
            <person name="Nierman W.C."/>
            <person name="Fedorova-Abrams N.D."/>
            <person name="Andrianopoulos A."/>
        </authorList>
    </citation>
    <scope>NUCLEOTIDE SEQUENCE [LARGE SCALE GENOMIC DNA]</scope>
    <source>
        <strain evidence="2">ATCC 18224 / CBS 334.59 / QM 7333</strain>
    </source>
</reference>
<accession>B6QFG8</accession>
<name>B6QFG8_TALMQ</name>
<proteinExistence type="predicted"/>
<protein>
    <submittedName>
        <fullName evidence="1">Uncharacterized protein</fullName>
    </submittedName>
</protein>
<gene>
    <name evidence="1" type="ORF">PMAA_082090</name>
</gene>
<keyword evidence="2" id="KW-1185">Reference proteome</keyword>
<organism evidence="1 2">
    <name type="scientific">Talaromyces marneffei (strain ATCC 18224 / CBS 334.59 / QM 7333)</name>
    <name type="common">Penicillium marneffei</name>
    <dbReference type="NCBI Taxonomy" id="441960"/>
    <lineage>
        <taxon>Eukaryota</taxon>
        <taxon>Fungi</taxon>
        <taxon>Dikarya</taxon>
        <taxon>Ascomycota</taxon>
        <taxon>Pezizomycotina</taxon>
        <taxon>Eurotiomycetes</taxon>
        <taxon>Eurotiomycetidae</taxon>
        <taxon>Eurotiales</taxon>
        <taxon>Trichocomaceae</taxon>
        <taxon>Talaromyces</taxon>
        <taxon>Talaromyces sect. Talaromyces</taxon>
    </lineage>
</organism>
<dbReference type="Proteomes" id="UP000001294">
    <property type="component" value="Unassembled WGS sequence"/>
</dbReference>
<evidence type="ECO:0000313" key="2">
    <source>
        <dbReference type="Proteomes" id="UP000001294"/>
    </source>
</evidence>
<dbReference type="AlphaFoldDB" id="B6QFG8"/>
<sequence>MSQGLIDSMYEFDDNNSNEEAAAFGFKPALPLHADQTTLSVAPPPPLISPLPPALLPLIITDQAVFDRAQVADQPHCPWTWTTSGRKTDALYVIHEISKW</sequence>
<dbReference type="VEuPathDB" id="FungiDB:PMAA_082090"/>
<evidence type="ECO:0000313" key="1">
    <source>
        <dbReference type="EMBL" id="EEA24203.1"/>
    </source>
</evidence>